<keyword evidence="3" id="KW-0547">Nucleotide-binding</keyword>
<evidence type="ECO:0000256" key="4">
    <source>
        <dbReference type="ARBA" id="ARBA00022777"/>
    </source>
</evidence>
<dbReference type="CDD" id="cd00192">
    <property type="entry name" value="PTKc"/>
    <property type="match status" value="1"/>
</dbReference>
<accession>A0A6P7U3H4</accession>
<dbReference type="PRINTS" id="PR00109">
    <property type="entry name" value="TYRKINASE"/>
</dbReference>
<evidence type="ECO:0000256" key="2">
    <source>
        <dbReference type="ARBA" id="ARBA00022679"/>
    </source>
</evidence>
<evidence type="ECO:0000313" key="14">
    <source>
        <dbReference type="RefSeq" id="XP_029655451.2"/>
    </source>
</evidence>
<dbReference type="GO" id="GO:0007169">
    <property type="term" value="P:cell surface receptor protein tyrosine kinase signaling pathway"/>
    <property type="evidence" value="ECO:0007669"/>
    <property type="project" value="TreeGrafter"/>
</dbReference>
<gene>
    <name evidence="14" type="primary">LOC115229190</name>
</gene>
<dbReference type="GO" id="GO:0004714">
    <property type="term" value="F:transmembrane receptor protein tyrosine kinase activity"/>
    <property type="evidence" value="ECO:0007669"/>
    <property type="project" value="TreeGrafter"/>
</dbReference>
<dbReference type="PROSITE" id="PS50268">
    <property type="entry name" value="CADHERIN_2"/>
    <property type="match status" value="1"/>
</dbReference>
<dbReference type="PROSITE" id="PS50011">
    <property type="entry name" value="PROTEIN_KINASE_DOM"/>
    <property type="match status" value="1"/>
</dbReference>
<dbReference type="InterPro" id="IPR011009">
    <property type="entry name" value="Kinase-like_dom_sf"/>
</dbReference>
<dbReference type="PROSITE" id="PS00109">
    <property type="entry name" value="PROTEIN_KINASE_TYR"/>
    <property type="match status" value="1"/>
</dbReference>
<evidence type="ECO:0000256" key="8">
    <source>
        <dbReference type="PROSITE-ProRule" id="PRU00043"/>
    </source>
</evidence>
<dbReference type="InterPro" id="IPR050122">
    <property type="entry name" value="RTK"/>
</dbReference>
<dbReference type="CDD" id="cd11304">
    <property type="entry name" value="Cadherin_repeat"/>
    <property type="match status" value="1"/>
</dbReference>
<evidence type="ECO:0000256" key="5">
    <source>
        <dbReference type="ARBA" id="ARBA00022840"/>
    </source>
</evidence>
<dbReference type="InterPro" id="IPR000719">
    <property type="entry name" value="Prot_kinase_dom"/>
</dbReference>
<dbReference type="SUPFAM" id="SSF49313">
    <property type="entry name" value="Cadherin-like"/>
    <property type="match status" value="1"/>
</dbReference>
<dbReference type="GO" id="GO:0005886">
    <property type="term" value="C:plasma membrane"/>
    <property type="evidence" value="ECO:0007669"/>
    <property type="project" value="TreeGrafter"/>
</dbReference>
<protein>
    <submittedName>
        <fullName evidence="14">Proto-oncogene tyrosine-protein kinase receptor Ret</fullName>
    </submittedName>
</protein>
<feature type="compositionally biased region" description="Polar residues" evidence="9">
    <location>
        <begin position="757"/>
        <end position="769"/>
    </location>
</feature>
<dbReference type="Pfam" id="PF22540">
    <property type="entry name" value="RET_CRD"/>
    <property type="match status" value="1"/>
</dbReference>
<keyword evidence="10" id="KW-1133">Transmembrane helix</keyword>
<keyword evidence="10" id="KW-0812">Transmembrane</keyword>
<dbReference type="SUPFAM" id="SSF56112">
    <property type="entry name" value="Protein kinase-like (PK-like)"/>
    <property type="match status" value="1"/>
</dbReference>
<evidence type="ECO:0000259" key="11">
    <source>
        <dbReference type="PROSITE" id="PS50011"/>
    </source>
</evidence>
<keyword evidence="4 14" id="KW-0418">Kinase</keyword>
<dbReference type="InterPro" id="IPR002126">
    <property type="entry name" value="Cadherin-like_dom"/>
</dbReference>
<keyword evidence="7" id="KW-0829">Tyrosine-protein kinase</keyword>
<name>A0A6P7U3H4_9MOLL</name>
<evidence type="ECO:0000259" key="12">
    <source>
        <dbReference type="PROSITE" id="PS50268"/>
    </source>
</evidence>
<dbReference type="Pfam" id="PF07714">
    <property type="entry name" value="PK_Tyr_Ser-Thr"/>
    <property type="match status" value="1"/>
</dbReference>
<dbReference type="GO" id="GO:0048468">
    <property type="term" value="P:cell development"/>
    <property type="evidence" value="ECO:0007669"/>
    <property type="project" value="UniProtKB-ARBA"/>
</dbReference>
<evidence type="ECO:0000256" key="3">
    <source>
        <dbReference type="ARBA" id="ARBA00022741"/>
    </source>
</evidence>
<evidence type="ECO:0000256" key="7">
    <source>
        <dbReference type="ARBA" id="ARBA00023137"/>
    </source>
</evidence>
<dbReference type="InterPro" id="IPR008266">
    <property type="entry name" value="Tyr_kinase_AS"/>
</dbReference>
<dbReference type="SMART" id="SM00112">
    <property type="entry name" value="CA"/>
    <property type="match status" value="1"/>
</dbReference>
<evidence type="ECO:0000313" key="13">
    <source>
        <dbReference type="Proteomes" id="UP000515154"/>
    </source>
</evidence>
<keyword evidence="5" id="KW-0067">ATP-binding</keyword>
<dbReference type="InterPro" id="IPR055162">
    <property type="entry name" value="RET_CRD"/>
</dbReference>
<dbReference type="InterPro" id="IPR001245">
    <property type="entry name" value="Ser-Thr/Tyr_kinase_cat_dom"/>
</dbReference>
<feature type="transmembrane region" description="Helical" evidence="10">
    <location>
        <begin position="793"/>
        <end position="815"/>
    </location>
</feature>
<dbReference type="PANTHER" id="PTHR24416">
    <property type="entry name" value="TYROSINE-PROTEIN KINASE RECEPTOR"/>
    <property type="match status" value="1"/>
</dbReference>
<dbReference type="Gene3D" id="1.10.510.10">
    <property type="entry name" value="Transferase(Phosphotransferase) domain 1"/>
    <property type="match status" value="1"/>
</dbReference>
<dbReference type="GO" id="GO:0012505">
    <property type="term" value="C:endomembrane system"/>
    <property type="evidence" value="ECO:0007669"/>
    <property type="project" value="UniProtKB-SubCell"/>
</dbReference>
<dbReference type="RefSeq" id="XP_029655451.2">
    <property type="nucleotide sequence ID" value="XM_029799591.2"/>
</dbReference>
<keyword evidence="6 10" id="KW-0472">Membrane</keyword>
<dbReference type="InterPro" id="IPR015919">
    <property type="entry name" value="Cadherin-like_sf"/>
</dbReference>
<keyword evidence="13" id="KW-1185">Reference proteome</keyword>
<dbReference type="AlphaFoldDB" id="A0A6P7U3H4"/>
<dbReference type="GO" id="GO:0005509">
    <property type="term" value="F:calcium ion binding"/>
    <property type="evidence" value="ECO:0007669"/>
    <property type="project" value="UniProtKB-UniRule"/>
</dbReference>
<dbReference type="GO" id="GO:0030182">
    <property type="term" value="P:neuron differentiation"/>
    <property type="evidence" value="ECO:0007669"/>
    <property type="project" value="UniProtKB-ARBA"/>
</dbReference>
<proteinExistence type="predicted"/>
<dbReference type="Proteomes" id="UP000515154">
    <property type="component" value="Linkage group LG2"/>
</dbReference>
<comment type="subcellular location">
    <subcellularLocation>
        <location evidence="1">Endomembrane system</location>
    </subcellularLocation>
</comment>
<dbReference type="GO" id="GO:0007156">
    <property type="term" value="P:homophilic cell adhesion via plasma membrane adhesion molecules"/>
    <property type="evidence" value="ECO:0007669"/>
    <property type="project" value="InterPro"/>
</dbReference>
<dbReference type="Gene3D" id="2.60.40.60">
    <property type="entry name" value="Cadherins"/>
    <property type="match status" value="1"/>
</dbReference>
<dbReference type="KEGG" id="osn:115229190"/>
<dbReference type="PANTHER" id="PTHR24416:SF617">
    <property type="entry name" value="RET ONCOGENE, ISOFORM A"/>
    <property type="match status" value="1"/>
</dbReference>
<evidence type="ECO:0000256" key="1">
    <source>
        <dbReference type="ARBA" id="ARBA00004308"/>
    </source>
</evidence>
<organism evidence="13 14">
    <name type="scientific">Octopus sinensis</name>
    <name type="common">East Asian common octopus</name>
    <dbReference type="NCBI Taxonomy" id="2607531"/>
    <lineage>
        <taxon>Eukaryota</taxon>
        <taxon>Metazoa</taxon>
        <taxon>Spiralia</taxon>
        <taxon>Lophotrochozoa</taxon>
        <taxon>Mollusca</taxon>
        <taxon>Cephalopoda</taxon>
        <taxon>Coleoidea</taxon>
        <taxon>Octopodiformes</taxon>
        <taxon>Octopoda</taxon>
        <taxon>Incirrata</taxon>
        <taxon>Octopodidae</taxon>
        <taxon>Octopus</taxon>
    </lineage>
</organism>
<dbReference type="GO" id="GO:0050793">
    <property type="term" value="P:regulation of developmental process"/>
    <property type="evidence" value="ECO:0007669"/>
    <property type="project" value="UniProtKB-ARBA"/>
</dbReference>
<sequence>MASGILYLANNLCKKLTVTADVGFLHLCSSGHFEKLSTKTRSNAHYHFSAARKKSSNPEECFNESSTNSLLTVQCFRYSSHYLIEKIQEWLRICKSSGEWVREQLSEDLQFSTFLFFPVIHPRYHLLCHIATRLPVQGTQAVYFVENPYESVVTHFSVGQNVIKVQRLFNMTDSEPIPQMTIQNILINAVYEFSDVIRFHIDGDGWINITHLNRAQARDITNVSLYVTSNDQHHEIVAYTIVNIRKVNVSGETRECPYQQPAYHQHLCFGDDDGNDKELVLTVEENQSGITLSRLRQGVFLRSICRKASVNYQIANGTNLRNGMHIADFFEVQQNTSFLYLKSPLNREDTAELHLTVLCTVHLPTQKVSKFKRNIRVIVGDVDDNPPLFQTLQHFQRTINPAETIKSLSAVVTDRDMATADEYEVTARNDPLGIVKNITKREFHHGQLVDQKPVANSPTATSIAAVIALNWSTSALANYTFYSVDILFKDKNYIRGIESNIEGTAIYTLHVKGHDLNIQKTISRNASKYAQIYKIPDKGGDHFYIDPRETTIFAVSWYTGIVYVDSELALRSTSHKVIKFKVKIMKGNVVQEKVHITVNIDDTPVNVTGECGYSCSFYKSKEECTSHCGLGTISGHCHVRKGLKHSPTALYGTCSPNLVHCPDGICDDVESNHPMLCPQDCTLKNVNGGSLNTKYKPPKGIKQAGGWCSCDTSGSCTCKTPPPPSPPSPPKKKPITEASMECNCDRDVKIYPRQSTFATPSLNDTNNKPINRDENFVPKNRNDDGCSGNCKTIVIAVVSGFLCFTYAIILIYCMWRCHRHRRHNNKTNKKYPPGSVSMSAVHSDYVEEQNRLVSQSNMADLAAPKSIDGHSEVLAGPWEIARTSILMEENNRDGKFGVLVRAKLCDGFNQNIQAPVTVKIARNGSSGNDRQYLWSEFILLRSLKHANIIRLIGVCSWRDPFLLVMEFCENGTLVNYLRNHRPDGAQIGDDPNNTGDESPPGLTVSITIRDLLSFSWQIAKGMEYLDDMKLVHGDLSARNILVSSGGVIKIFNLRPPDVLAAQLATITGKTYKSFASIKWMDPNIIWSQMITTKSDVWSFAVVLWEIVTFGDSPYPGISSDRILSLLKTGYRMDKPDNCPDEMYAIMQKCWKTEPEERPSFHDLANIFDKILQERTGYLDLESSRGKSNSVESAITTGVSEETGDMRPAAVVQNSLYFQQKTARLSAPEISEQPLLCRASLENGKVRHSMCHLQDLSFEEFQKDGDLFDHPPQCVYNIC</sequence>
<dbReference type="GO" id="GO:0043235">
    <property type="term" value="C:receptor complex"/>
    <property type="evidence" value="ECO:0007669"/>
    <property type="project" value="TreeGrafter"/>
</dbReference>
<keyword evidence="2" id="KW-0808">Transferase</keyword>
<evidence type="ECO:0000256" key="10">
    <source>
        <dbReference type="SAM" id="Phobius"/>
    </source>
</evidence>
<dbReference type="GO" id="GO:0005524">
    <property type="term" value="F:ATP binding"/>
    <property type="evidence" value="ECO:0007669"/>
    <property type="project" value="UniProtKB-KW"/>
</dbReference>
<feature type="domain" description="Cadherin" evidence="12">
    <location>
        <begin position="310"/>
        <end position="389"/>
    </location>
</feature>
<evidence type="ECO:0000256" key="6">
    <source>
        <dbReference type="ARBA" id="ARBA00023136"/>
    </source>
</evidence>
<feature type="domain" description="Protein kinase" evidence="11">
    <location>
        <begin position="885"/>
        <end position="1171"/>
    </location>
</feature>
<dbReference type="FunFam" id="1.10.510.10:FF:001512">
    <property type="entry name" value="Receptor tyrosine-protein kinase erbB-2"/>
    <property type="match status" value="1"/>
</dbReference>
<feature type="region of interest" description="Disordered" evidence="9">
    <location>
        <begin position="757"/>
        <end position="776"/>
    </location>
</feature>
<evidence type="ECO:0000256" key="9">
    <source>
        <dbReference type="SAM" id="MobiDB-lite"/>
    </source>
</evidence>
<keyword evidence="14" id="KW-0675">Receptor</keyword>
<keyword evidence="8" id="KW-0106">Calcium</keyword>
<reference evidence="14" key="1">
    <citation type="submission" date="2025-08" db="UniProtKB">
        <authorList>
            <consortium name="RefSeq"/>
        </authorList>
    </citation>
    <scope>IDENTIFICATION</scope>
</reference>